<feature type="compositionally biased region" description="Polar residues" evidence="1">
    <location>
        <begin position="241"/>
        <end position="252"/>
    </location>
</feature>
<evidence type="ECO:0000313" key="2">
    <source>
        <dbReference type="EMBL" id="JAV54473.1"/>
    </source>
</evidence>
<sequence length="252" mass="28869">MDTALSLQLEAIAGKLSKLDDINTIVLQLTQLNHNVSEMQSTILQQGEKIDKCVQNIYNLKQENVVLHKKIAELEIKLNSSKSEVFQEMHSRMIRERNVIMLGIDEAVEEEDQINEILKDISLGHINFEYVLRVGKPTAAKPRPLKVIFKNANDALKVLKSKSKIPREKFPVLQIKNDKTPLQMKECKEAYAEMERRKNLGENVSLRFFNNTPTIVVNSKRSREYNSPEINAPKNSRKNIPAQQSSSNRQGY</sequence>
<feature type="region of interest" description="Disordered" evidence="1">
    <location>
        <begin position="219"/>
        <end position="252"/>
    </location>
</feature>
<reference evidence="2" key="1">
    <citation type="journal article" date="2016" name="Sci. Rep.">
        <title>Molecular characterization of firefly nuptial gifts: a multi-omics approach sheds light on postcopulatory sexual selection.</title>
        <authorList>
            <person name="Al-Wathiqui N."/>
            <person name="Fallon T.R."/>
            <person name="South A."/>
            <person name="Weng J.K."/>
            <person name="Lewis S.M."/>
        </authorList>
    </citation>
    <scope>NUCLEOTIDE SEQUENCE</scope>
</reference>
<accession>A0A1Y1JZ86</accession>
<protein>
    <recommendedName>
        <fullName evidence="3">L1 transposable element RRM domain-containing protein</fullName>
    </recommendedName>
</protein>
<organism evidence="2">
    <name type="scientific">Photinus pyralis</name>
    <name type="common">Common eastern firefly</name>
    <name type="synonym">Lampyris pyralis</name>
    <dbReference type="NCBI Taxonomy" id="7054"/>
    <lineage>
        <taxon>Eukaryota</taxon>
        <taxon>Metazoa</taxon>
        <taxon>Ecdysozoa</taxon>
        <taxon>Arthropoda</taxon>
        <taxon>Hexapoda</taxon>
        <taxon>Insecta</taxon>
        <taxon>Pterygota</taxon>
        <taxon>Neoptera</taxon>
        <taxon>Endopterygota</taxon>
        <taxon>Coleoptera</taxon>
        <taxon>Polyphaga</taxon>
        <taxon>Elateriformia</taxon>
        <taxon>Elateroidea</taxon>
        <taxon>Lampyridae</taxon>
        <taxon>Lampyrinae</taxon>
        <taxon>Photinus</taxon>
    </lineage>
</organism>
<evidence type="ECO:0000256" key="1">
    <source>
        <dbReference type="SAM" id="MobiDB-lite"/>
    </source>
</evidence>
<evidence type="ECO:0008006" key="3">
    <source>
        <dbReference type="Google" id="ProtNLM"/>
    </source>
</evidence>
<name>A0A1Y1JZ86_PHOPY</name>
<dbReference type="AlphaFoldDB" id="A0A1Y1JZ86"/>
<proteinExistence type="predicted"/>
<dbReference type="EMBL" id="GEZM01096975">
    <property type="protein sequence ID" value="JAV54473.1"/>
    <property type="molecule type" value="Transcribed_RNA"/>
</dbReference>